<keyword evidence="2" id="KW-0411">Iron-sulfur</keyword>
<comment type="cofactor">
    <cofactor evidence="1">
        <name>[4Fe-4S] cluster</name>
        <dbReference type="ChEBI" id="CHEBI:49883"/>
    </cofactor>
</comment>
<evidence type="ECO:0000256" key="2">
    <source>
        <dbReference type="ARBA" id="ARBA00022485"/>
    </source>
</evidence>
<dbReference type="GO" id="GO:0030488">
    <property type="term" value="P:tRNA methylation"/>
    <property type="evidence" value="ECO:0007669"/>
    <property type="project" value="TreeGrafter"/>
</dbReference>
<dbReference type="PANTHER" id="PTHR30544">
    <property type="entry name" value="23S RRNA METHYLTRANSFERASE"/>
    <property type="match status" value="1"/>
</dbReference>
<evidence type="ECO:0000313" key="4">
    <source>
        <dbReference type="Proteomes" id="UP001497516"/>
    </source>
</evidence>
<dbReference type="InterPro" id="IPR013785">
    <property type="entry name" value="Aldolase_TIM"/>
</dbReference>
<sequence length="66" mass="7337">MLAGVTDSVEDARKLIYLVKAIPCKINLIQFNPHCGSQFIPTSIDRMIEFRNLLAQGNCSLLAEQS</sequence>
<dbReference type="InterPro" id="IPR040072">
    <property type="entry name" value="Methyltransferase_A"/>
</dbReference>
<keyword evidence="2" id="KW-0479">Metal-binding</keyword>
<keyword evidence="2" id="KW-0408">Iron</keyword>
<evidence type="ECO:0000313" key="3">
    <source>
        <dbReference type="EMBL" id="CAL1383498.1"/>
    </source>
</evidence>
<keyword evidence="4" id="KW-1185">Reference proteome</keyword>
<evidence type="ECO:0000256" key="1">
    <source>
        <dbReference type="ARBA" id="ARBA00001966"/>
    </source>
</evidence>
<reference evidence="3 4" key="1">
    <citation type="submission" date="2024-04" db="EMBL/GenBank/DDBJ databases">
        <authorList>
            <person name="Fracassetti M."/>
        </authorList>
    </citation>
    <scope>NUCLEOTIDE SEQUENCE [LARGE SCALE GENOMIC DNA]</scope>
</reference>
<dbReference type="Gene3D" id="3.20.20.70">
    <property type="entry name" value="Aldolase class I"/>
    <property type="match status" value="1"/>
</dbReference>
<gene>
    <name evidence="3" type="ORF">LTRI10_LOCUS24766</name>
</gene>
<dbReference type="PANTHER" id="PTHR30544:SF9">
    <property type="entry name" value="RADICAL SAM SUPERFAMILY PROTEIN"/>
    <property type="match status" value="1"/>
</dbReference>
<dbReference type="GO" id="GO:0070475">
    <property type="term" value="P:rRNA base methylation"/>
    <property type="evidence" value="ECO:0007669"/>
    <property type="project" value="TreeGrafter"/>
</dbReference>
<organism evidence="3 4">
    <name type="scientific">Linum trigynum</name>
    <dbReference type="NCBI Taxonomy" id="586398"/>
    <lineage>
        <taxon>Eukaryota</taxon>
        <taxon>Viridiplantae</taxon>
        <taxon>Streptophyta</taxon>
        <taxon>Embryophyta</taxon>
        <taxon>Tracheophyta</taxon>
        <taxon>Spermatophyta</taxon>
        <taxon>Magnoliopsida</taxon>
        <taxon>eudicotyledons</taxon>
        <taxon>Gunneridae</taxon>
        <taxon>Pentapetalae</taxon>
        <taxon>rosids</taxon>
        <taxon>fabids</taxon>
        <taxon>Malpighiales</taxon>
        <taxon>Linaceae</taxon>
        <taxon>Linum</taxon>
    </lineage>
</organism>
<proteinExistence type="predicted"/>
<keyword evidence="2" id="KW-0004">4Fe-4S</keyword>
<name>A0AAV2ED32_9ROSI</name>
<protein>
    <submittedName>
        <fullName evidence="3">Uncharacterized protein</fullName>
    </submittedName>
</protein>
<accession>A0AAV2ED32</accession>
<dbReference type="GO" id="GO:0051539">
    <property type="term" value="F:4 iron, 4 sulfur cluster binding"/>
    <property type="evidence" value="ECO:0007669"/>
    <property type="project" value="UniProtKB-KW"/>
</dbReference>
<dbReference type="EMBL" id="OZ034817">
    <property type="protein sequence ID" value="CAL1383498.1"/>
    <property type="molecule type" value="Genomic_DNA"/>
</dbReference>
<dbReference type="AlphaFoldDB" id="A0AAV2ED32"/>
<dbReference type="Proteomes" id="UP001497516">
    <property type="component" value="Chromosome 4"/>
</dbReference>